<dbReference type="EMBL" id="PQIB02000006">
    <property type="protein sequence ID" value="RLN11206.1"/>
    <property type="molecule type" value="Genomic_DNA"/>
</dbReference>
<feature type="compositionally biased region" description="Gly residues" evidence="1">
    <location>
        <begin position="98"/>
        <end position="111"/>
    </location>
</feature>
<feature type="compositionally biased region" description="Basic residues" evidence="1">
    <location>
        <begin position="34"/>
        <end position="44"/>
    </location>
</feature>
<feature type="region of interest" description="Disordered" evidence="1">
    <location>
        <begin position="21"/>
        <end position="69"/>
    </location>
</feature>
<protein>
    <submittedName>
        <fullName evidence="2">Uncharacterized protein</fullName>
    </submittedName>
</protein>
<comment type="caution">
    <text evidence="2">The sequence shown here is derived from an EMBL/GenBank/DDBJ whole genome shotgun (WGS) entry which is preliminary data.</text>
</comment>
<dbReference type="PANTHER" id="PTHR33132">
    <property type="entry name" value="OSJNBB0118P14.9 PROTEIN"/>
    <property type="match status" value="1"/>
</dbReference>
<dbReference type="Proteomes" id="UP000275267">
    <property type="component" value="Unassembled WGS sequence"/>
</dbReference>
<evidence type="ECO:0000256" key="1">
    <source>
        <dbReference type="SAM" id="MobiDB-lite"/>
    </source>
</evidence>
<keyword evidence="3" id="KW-1185">Reference proteome</keyword>
<accession>A0A3L6RW77</accession>
<reference evidence="3" key="1">
    <citation type="journal article" date="2019" name="Nat. Commun.">
        <title>The genome of broomcorn millet.</title>
        <authorList>
            <person name="Zou C."/>
            <person name="Miki D."/>
            <person name="Li D."/>
            <person name="Tang Q."/>
            <person name="Xiao L."/>
            <person name="Rajput S."/>
            <person name="Deng P."/>
            <person name="Jia W."/>
            <person name="Huang R."/>
            <person name="Zhang M."/>
            <person name="Sun Y."/>
            <person name="Hu J."/>
            <person name="Fu X."/>
            <person name="Schnable P.S."/>
            <person name="Li F."/>
            <person name="Zhang H."/>
            <person name="Feng B."/>
            <person name="Zhu X."/>
            <person name="Liu R."/>
            <person name="Schnable J.C."/>
            <person name="Zhu J.-K."/>
            <person name="Zhang H."/>
        </authorList>
    </citation>
    <scope>NUCLEOTIDE SEQUENCE [LARGE SCALE GENOMIC DNA]</scope>
</reference>
<feature type="region of interest" description="Disordered" evidence="1">
    <location>
        <begin position="98"/>
        <end position="121"/>
    </location>
</feature>
<dbReference type="PANTHER" id="PTHR33132:SF135">
    <property type="entry name" value="OS02G0799700 PROTEIN"/>
    <property type="match status" value="1"/>
</dbReference>
<gene>
    <name evidence="2" type="ORF">C2845_PM09G17820</name>
</gene>
<name>A0A3L6RW77_PANMI</name>
<proteinExistence type="predicted"/>
<evidence type="ECO:0000313" key="2">
    <source>
        <dbReference type="EMBL" id="RLN11206.1"/>
    </source>
</evidence>
<dbReference type="OrthoDB" id="1932391at2759"/>
<evidence type="ECO:0000313" key="3">
    <source>
        <dbReference type="Proteomes" id="UP000275267"/>
    </source>
</evidence>
<feature type="compositionally biased region" description="Low complexity" evidence="1">
    <location>
        <begin position="45"/>
        <end position="57"/>
    </location>
</feature>
<organism evidence="2 3">
    <name type="scientific">Panicum miliaceum</name>
    <name type="common">Proso millet</name>
    <name type="synonym">Broomcorn millet</name>
    <dbReference type="NCBI Taxonomy" id="4540"/>
    <lineage>
        <taxon>Eukaryota</taxon>
        <taxon>Viridiplantae</taxon>
        <taxon>Streptophyta</taxon>
        <taxon>Embryophyta</taxon>
        <taxon>Tracheophyta</taxon>
        <taxon>Spermatophyta</taxon>
        <taxon>Magnoliopsida</taxon>
        <taxon>Liliopsida</taxon>
        <taxon>Poales</taxon>
        <taxon>Poaceae</taxon>
        <taxon>PACMAD clade</taxon>
        <taxon>Panicoideae</taxon>
        <taxon>Panicodae</taxon>
        <taxon>Paniceae</taxon>
        <taxon>Panicinae</taxon>
        <taxon>Panicum</taxon>
        <taxon>Panicum sect. Panicum</taxon>
    </lineage>
</organism>
<dbReference type="AlphaFoldDB" id="A0A3L6RW77"/>
<sequence>MGDHLQAHRLASIEKIALPDKKKALFHARAPSPGHHHHHHHHHGGASSSSHEAPAASITTPRTAAAKQLHLPGSPRACLCSPTVHAGSFRCRLHRGIGGSGGGGGSVGSGLNGMSKKPGGV</sequence>